<feature type="compositionally biased region" description="Low complexity" evidence="1">
    <location>
        <begin position="164"/>
        <end position="175"/>
    </location>
</feature>
<proteinExistence type="predicted"/>
<feature type="non-terminal residue" evidence="2">
    <location>
        <position position="1"/>
    </location>
</feature>
<comment type="caution">
    <text evidence="2">The sequence shown here is derived from an EMBL/GenBank/DDBJ whole genome shotgun (WGS) entry which is preliminary data.</text>
</comment>
<evidence type="ECO:0000313" key="2">
    <source>
        <dbReference type="EMBL" id="EJK46369.1"/>
    </source>
</evidence>
<evidence type="ECO:0000256" key="1">
    <source>
        <dbReference type="SAM" id="MobiDB-lite"/>
    </source>
</evidence>
<gene>
    <name evidence="2" type="ORF">THAOC_34964</name>
</gene>
<dbReference type="AlphaFoldDB" id="K0R430"/>
<feature type="compositionally biased region" description="Gly residues" evidence="1">
    <location>
        <begin position="176"/>
        <end position="186"/>
    </location>
</feature>
<protein>
    <submittedName>
        <fullName evidence="2">Uncharacterized protein</fullName>
    </submittedName>
</protein>
<organism evidence="2 3">
    <name type="scientific">Thalassiosira oceanica</name>
    <name type="common">Marine diatom</name>
    <dbReference type="NCBI Taxonomy" id="159749"/>
    <lineage>
        <taxon>Eukaryota</taxon>
        <taxon>Sar</taxon>
        <taxon>Stramenopiles</taxon>
        <taxon>Ochrophyta</taxon>
        <taxon>Bacillariophyta</taxon>
        <taxon>Coscinodiscophyceae</taxon>
        <taxon>Thalassiosirophycidae</taxon>
        <taxon>Thalassiosirales</taxon>
        <taxon>Thalassiosiraceae</taxon>
        <taxon>Thalassiosira</taxon>
    </lineage>
</organism>
<accession>K0R430</accession>
<sequence>GGAVDPRLVALLRALKALGLAHPRAARFDSAGGRLRPARPVPGRRRGRLWGPSGVRRRRRHVAAPRLAVGGRLGPAPGRRRSPGGFEGAVPGRGGRRRPGDGRAEVRPVPRPVRRRGYGRPAPERRGRRPGAEGGREAHAGGTREQGRRRREPPGEAGGGRVGGKPPQVGRAPVPAGGGQDPGGVGRLVPRLWGQRRRSRQRRQRRPAGGGRRSRRPRAEAGEVQRLRIVTIVAGPAREQDEARAAGGGMRLGAFATEDVAGGDVYVSLPPGSVMEDPDLA</sequence>
<reference evidence="2 3" key="1">
    <citation type="journal article" date="2012" name="Genome Biol.">
        <title>Genome and low-iron response of an oceanic diatom adapted to chronic iron limitation.</title>
        <authorList>
            <person name="Lommer M."/>
            <person name="Specht M."/>
            <person name="Roy A.S."/>
            <person name="Kraemer L."/>
            <person name="Andreson R."/>
            <person name="Gutowska M.A."/>
            <person name="Wolf J."/>
            <person name="Bergner S.V."/>
            <person name="Schilhabel M.B."/>
            <person name="Klostermeier U.C."/>
            <person name="Beiko R.G."/>
            <person name="Rosenstiel P."/>
            <person name="Hippler M."/>
            <person name="Laroche J."/>
        </authorList>
    </citation>
    <scope>NUCLEOTIDE SEQUENCE [LARGE SCALE GENOMIC DNA]</scope>
    <source>
        <strain evidence="2 3">CCMP1005</strain>
    </source>
</reference>
<feature type="compositionally biased region" description="Basic and acidic residues" evidence="1">
    <location>
        <begin position="122"/>
        <end position="139"/>
    </location>
</feature>
<name>K0R430_THAOC</name>
<dbReference type="EMBL" id="AGNL01047797">
    <property type="protein sequence ID" value="EJK46369.1"/>
    <property type="molecule type" value="Genomic_DNA"/>
</dbReference>
<keyword evidence="3" id="KW-1185">Reference proteome</keyword>
<dbReference type="Proteomes" id="UP000266841">
    <property type="component" value="Unassembled WGS sequence"/>
</dbReference>
<feature type="compositionally biased region" description="Basic residues" evidence="1">
    <location>
        <begin position="194"/>
        <end position="216"/>
    </location>
</feature>
<feature type="compositionally biased region" description="Basic and acidic residues" evidence="1">
    <location>
        <begin position="98"/>
        <end position="108"/>
    </location>
</feature>
<feature type="compositionally biased region" description="Low complexity" evidence="1">
    <location>
        <begin position="64"/>
        <end position="77"/>
    </location>
</feature>
<evidence type="ECO:0000313" key="3">
    <source>
        <dbReference type="Proteomes" id="UP000266841"/>
    </source>
</evidence>
<feature type="region of interest" description="Disordered" evidence="1">
    <location>
        <begin position="29"/>
        <end position="223"/>
    </location>
</feature>